<organism evidence="4 5">
    <name type="scientific">Aliidongia dinghuensis</name>
    <dbReference type="NCBI Taxonomy" id="1867774"/>
    <lineage>
        <taxon>Bacteria</taxon>
        <taxon>Pseudomonadati</taxon>
        <taxon>Pseudomonadota</taxon>
        <taxon>Alphaproteobacteria</taxon>
        <taxon>Rhodospirillales</taxon>
        <taxon>Dongiaceae</taxon>
        <taxon>Aliidongia</taxon>
    </lineage>
</organism>
<dbReference type="NCBIfam" id="TIGR04430">
    <property type="entry name" value="OM_asym_MlaD"/>
    <property type="match status" value="1"/>
</dbReference>
<dbReference type="Proteomes" id="UP000646365">
    <property type="component" value="Unassembled WGS sequence"/>
</dbReference>
<gene>
    <name evidence="4" type="ORF">GCM10011611_42170</name>
</gene>
<dbReference type="Pfam" id="PF02470">
    <property type="entry name" value="MlaD"/>
    <property type="match status" value="1"/>
</dbReference>
<evidence type="ECO:0000313" key="5">
    <source>
        <dbReference type="Proteomes" id="UP000646365"/>
    </source>
</evidence>
<keyword evidence="2" id="KW-1133">Transmembrane helix</keyword>
<evidence type="ECO:0000259" key="3">
    <source>
        <dbReference type="Pfam" id="PF02470"/>
    </source>
</evidence>
<keyword evidence="2" id="KW-0812">Transmembrane</keyword>
<feature type="transmembrane region" description="Helical" evidence="2">
    <location>
        <begin position="6"/>
        <end position="26"/>
    </location>
</feature>
<dbReference type="PANTHER" id="PTHR33371:SF4">
    <property type="entry name" value="INTERMEMBRANE PHOSPHOLIPID TRANSPORT SYSTEM BINDING PROTEIN MLAD"/>
    <property type="match status" value="1"/>
</dbReference>
<comment type="caution">
    <text evidence="4">The sequence shown here is derived from an EMBL/GenBank/DDBJ whole genome shotgun (WGS) entry which is preliminary data.</text>
</comment>
<dbReference type="AlphaFoldDB" id="A0A8J3E505"/>
<accession>A0A8J3E505</accession>
<dbReference type="InterPro" id="IPR052336">
    <property type="entry name" value="MlaD_Phospholipid_Transporter"/>
</dbReference>
<sequence length="176" mass="18277">MNRNLLETVLGAVVIVVAVIFLVFAYHSAEIRSVAGYPVTAKFDHIDGVREGADVRISGIKVGSIVGTSLDPKTFQAVVKLTIDNSIKLPTDTIATITQNGLLGDQYMSLVPGASDKQLAAGGELYNTQSAPNLMSLFGQAVFSMTSGNKPADGASQSASPSDLGPKVDGGQTPPK</sequence>
<feature type="region of interest" description="Disordered" evidence="1">
    <location>
        <begin position="148"/>
        <end position="176"/>
    </location>
</feature>
<dbReference type="EMBL" id="BMJQ01000011">
    <property type="protein sequence ID" value="GGF31607.1"/>
    <property type="molecule type" value="Genomic_DNA"/>
</dbReference>
<keyword evidence="2" id="KW-0472">Membrane</keyword>
<name>A0A8J3E505_9PROT</name>
<dbReference type="InterPro" id="IPR030970">
    <property type="entry name" value="ABC_MlaD"/>
</dbReference>
<keyword evidence="5" id="KW-1185">Reference proteome</keyword>
<dbReference type="GO" id="GO:0015914">
    <property type="term" value="P:phospholipid transport"/>
    <property type="evidence" value="ECO:0007669"/>
    <property type="project" value="InterPro"/>
</dbReference>
<evidence type="ECO:0000256" key="2">
    <source>
        <dbReference type="SAM" id="Phobius"/>
    </source>
</evidence>
<reference evidence="4" key="1">
    <citation type="journal article" date="2014" name="Int. J. Syst. Evol. Microbiol.">
        <title>Complete genome sequence of Corynebacterium casei LMG S-19264T (=DSM 44701T), isolated from a smear-ripened cheese.</title>
        <authorList>
            <consortium name="US DOE Joint Genome Institute (JGI-PGF)"/>
            <person name="Walter F."/>
            <person name="Albersmeier A."/>
            <person name="Kalinowski J."/>
            <person name="Ruckert C."/>
        </authorList>
    </citation>
    <scope>NUCLEOTIDE SEQUENCE</scope>
    <source>
        <strain evidence="4">CGMCC 1.15725</strain>
    </source>
</reference>
<proteinExistence type="predicted"/>
<dbReference type="RefSeq" id="WP_189049441.1">
    <property type="nucleotide sequence ID" value="NZ_BMJQ01000011.1"/>
</dbReference>
<evidence type="ECO:0000313" key="4">
    <source>
        <dbReference type="EMBL" id="GGF31607.1"/>
    </source>
</evidence>
<evidence type="ECO:0000256" key="1">
    <source>
        <dbReference type="SAM" id="MobiDB-lite"/>
    </source>
</evidence>
<reference evidence="4" key="2">
    <citation type="submission" date="2020-09" db="EMBL/GenBank/DDBJ databases">
        <authorList>
            <person name="Sun Q."/>
            <person name="Zhou Y."/>
        </authorList>
    </citation>
    <scope>NUCLEOTIDE SEQUENCE</scope>
    <source>
        <strain evidence="4">CGMCC 1.15725</strain>
    </source>
</reference>
<feature type="compositionally biased region" description="Polar residues" evidence="1">
    <location>
        <begin position="148"/>
        <end position="161"/>
    </location>
</feature>
<feature type="domain" description="Mce/MlaD" evidence="3">
    <location>
        <begin position="36"/>
        <end position="113"/>
    </location>
</feature>
<dbReference type="InterPro" id="IPR003399">
    <property type="entry name" value="Mce/MlaD"/>
</dbReference>
<protein>
    <submittedName>
        <fullName evidence="4">ATPase AAA</fullName>
    </submittedName>
</protein>
<dbReference type="PANTHER" id="PTHR33371">
    <property type="entry name" value="INTERMEMBRANE PHOSPHOLIPID TRANSPORT SYSTEM BINDING PROTEIN MLAD-RELATED"/>
    <property type="match status" value="1"/>
</dbReference>